<accession>A0ABT6CE80</accession>
<organism evidence="4 5">
    <name type="scientific">Novosphingobium cyanobacteriorum</name>
    <dbReference type="NCBI Taxonomy" id="3024215"/>
    <lineage>
        <taxon>Bacteria</taxon>
        <taxon>Pseudomonadati</taxon>
        <taxon>Pseudomonadota</taxon>
        <taxon>Alphaproteobacteria</taxon>
        <taxon>Sphingomonadales</taxon>
        <taxon>Sphingomonadaceae</taxon>
        <taxon>Novosphingobium</taxon>
    </lineage>
</organism>
<dbReference type="SUPFAM" id="SSF82171">
    <property type="entry name" value="DPP6 N-terminal domain-like"/>
    <property type="match status" value="1"/>
</dbReference>
<name>A0ABT6CE80_9SPHN</name>
<evidence type="ECO:0000256" key="1">
    <source>
        <dbReference type="ARBA" id="ARBA00022801"/>
    </source>
</evidence>
<dbReference type="RefSeq" id="WP_277275400.1">
    <property type="nucleotide sequence ID" value="NZ_JAROCY010000003.1"/>
</dbReference>
<sequence>MNRSLVSLAALAAAFSVPAFGQQVSPQPAPSAKAAPLGAEAFAALPAYEDATISPDGQHIAGKFPIGGKQVIAIQSLFDPAEKPALLSVSEESQADWVLWAGNDDLVIHLTALIPLYMGEKAYVSRLVALNRKTGKMTKILWDRMGQDAADVIWIAPDNRPEILVAAQNSIFDELEFYPRVFRVNVATGKQKVAMNPRTGVRNWAADASGTVRTGEYYSDQQRTFRLLYRGEGQGSGFKEIDRANTRKNESLLSPILFVPGTNHAVITRTRDDNGEALVEVDLTTQQDVRTLFDAPAGVEINRVTVSDDGKSVVGLSTSDGQVHWLDPLVKETQDSLDKAVPGQRARIVSMANGRNAMLVALARADTPGILYYYDAQDGRMQRLGYFSDAIKAGRMAPVRTERYIARDNLSIEAVVTSPKDRAEKNLPVIIMPHGGPWAQDRPEWDYMAQYVANLGYLVIQPNFRGSTGYGTEFTRRGEGQMGLAMQDDLVDALNWAVRKGLADPKRACIVGASYGGYAAMWGIARDPDLYRCAISISGVASLRREVNDFGRYSMGGKFADDWKKMTPDFTAVSPANFVQNIKAPLLLIHGKQDVTVDFGQSALMEDRMRAAGKNVEFLRLPEADHYFTRAADRLAMLQAMGKFLVANNPPDP</sequence>
<dbReference type="PANTHER" id="PTHR42776">
    <property type="entry name" value="SERINE PEPTIDASE S9 FAMILY MEMBER"/>
    <property type="match status" value="1"/>
</dbReference>
<dbReference type="Pfam" id="PF00326">
    <property type="entry name" value="Peptidase_S9"/>
    <property type="match status" value="1"/>
</dbReference>
<feature type="signal peptide" evidence="2">
    <location>
        <begin position="1"/>
        <end position="21"/>
    </location>
</feature>
<dbReference type="EMBL" id="JAROCY010000003">
    <property type="protein sequence ID" value="MDF8332233.1"/>
    <property type="molecule type" value="Genomic_DNA"/>
</dbReference>
<evidence type="ECO:0000256" key="2">
    <source>
        <dbReference type="SAM" id="SignalP"/>
    </source>
</evidence>
<dbReference type="InterPro" id="IPR029058">
    <property type="entry name" value="AB_hydrolase_fold"/>
</dbReference>
<keyword evidence="1" id="KW-0378">Hydrolase</keyword>
<feature type="domain" description="Peptidase S9 prolyl oligopeptidase catalytic" evidence="3">
    <location>
        <begin position="446"/>
        <end position="646"/>
    </location>
</feature>
<dbReference type="Gene3D" id="3.40.50.1820">
    <property type="entry name" value="alpha/beta hydrolase"/>
    <property type="match status" value="1"/>
</dbReference>
<dbReference type="SUPFAM" id="SSF53474">
    <property type="entry name" value="alpha/beta-Hydrolases"/>
    <property type="match status" value="1"/>
</dbReference>
<dbReference type="InterPro" id="IPR001375">
    <property type="entry name" value="Peptidase_S9_cat"/>
</dbReference>
<evidence type="ECO:0000313" key="4">
    <source>
        <dbReference type="EMBL" id="MDF8332233.1"/>
    </source>
</evidence>
<evidence type="ECO:0000313" key="5">
    <source>
        <dbReference type="Proteomes" id="UP001222770"/>
    </source>
</evidence>
<reference evidence="4 5" key="1">
    <citation type="submission" date="2023-03" db="EMBL/GenBank/DDBJ databases">
        <title>Novosphingobium cyanobacteriorum sp. nov., isolated from a eutrophic reservoir during the Microcystis bloom period.</title>
        <authorList>
            <person name="Kang M."/>
            <person name="Le V."/>
            <person name="Ko S.-R."/>
            <person name="Lee S.-A."/>
            <person name="Ahn C.-Y."/>
        </authorList>
    </citation>
    <scope>NUCLEOTIDE SEQUENCE [LARGE SCALE GENOMIC DNA]</scope>
    <source>
        <strain evidence="4 5">HBC54</strain>
    </source>
</reference>
<protein>
    <submittedName>
        <fullName evidence="4">Prolyl oligopeptidase family serine peptidase</fullName>
    </submittedName>
</protein>
<feature type="chain" id="PRO_5047137821" evidence="2">
    <location>
        <begin position="22"/>
        <end position="653"/>
    </location>
</feature>
<keyword evidence="5" id="KW-1185">Reference proteome</keyword>
<proteinExistence type="predicted"/>
<keyword evidence="2" id="KW-0732">Signal</keyword>
<dbReference type="Proteomes" id="UP001222770">
    <property type="component" value="Unassembled WGS sequence"/>
</dbReference>
<gene>
    <name evidence="4" type="ORF">POM99_03395</name>
</gene>
<dbReference type="PANTHER" id="PTHR42776:SF27">
    <property type="entry name" value="DIPEPTIDYL PEPTIDASE FAMILY MEMBER 6"/>
    <property type="match status" value="1"/>
</dbReference>
<evidence type="ECO:0000259" key="3">
    <source>
        <dbReference type="Pfam" id="PF00326"/>
    </source>
</evidence>
<comment type="caution">
    <text evidence="4">The sequence shown here is derived from an EMBL/GenBank/DDBJ whole genome shotgun (WGS) entry which is preliminary data.</text>
</comment>